<dbReference type="CDD" id="cd07377">
    <property type="entry name" value="WHTH_GntR"/>
    <property type="match status" value="1"/>
</dbReference>
<dbReference type="InterPro" id="IPR011663">
    <property type="entry name" value="UTRA"/>
</dbReference>
<reference evidence="5 6" key="1">
    <citation type="submission" date="2020-06" db="EMBL/GenBank/DDBJ databases">
        <title>Actinomadura xiongansis sp. nov., isolated from soil of Baiyangdian.</title>
        <authorList>
            <person name="Zhang X."/>
        </authorList>
    </citation>
    <scope>NUCLEOTIDE SEQUENCE [LARGE SCALE GENOMIC DNA]</scope>
    <source>
        <strain evidence="5 6">HBUM206468</strain>
    </source>
</reference>
<dbReference type="InterPro" id="IPR036388">
    <property type="entry name" value="WH-like_DNA-bd_sf"/>
</dbReference>
<dbReference type="PROSITE" id="PS50949">
    <property type="entry name" value="HTH_GNTR"/>
    <property type="match status" value="1"/>
</dbReference>
<dbReference type="SMART" id="SM00866">
    <property type="entry name" value="UTRA"/>
    <property type="match status" value="1"/>
</dbReference>
<dbReference type="PANTHER" id="PTHR44846">
    <property type="entry name" value="MANNOSYL-D-GLYCERATE TRANSPORT/METABOLISM SYSTEM REPRESSOR MNGR-RELATED"/>
    <property type="match status" value="1"/>
</dbReference>
<keyword evidence="1" id="KW-0805">Transcription regulation</keyword>
<sequence length="301" mass="33172">MAALKPSKSPIVAILSKECLPYTKVIHKTIGVKLYVSGTSPGRKRRWTPVQGRPAYLRIAEVLRGGIRDGSHPPGSKLPTMAVLSEVHGVSEIVVRQAIALLRGEGLVETRRGGGTVVRVCPPARRVAMDRYRLETRPLTAPATSFTRDQQIGWRDYRLDKAYSRVTADAGLAALFELPVKTELLRRHFVFHARGDPQQISVNYLPWKLVAGTPVADPEREPWPGGTPAQLAFLGHPPTRVEESVTSRMPTPEEAETLRMASGVPVITITRRMLSGAKVLEVCRDIVIPADRVVLDYSIDL</sequence>
<name>A0ABR7LJ43_9ACTN</name>
<keyword evidence="2" id="KW-0238">DNA-binding</keyword>
<dbReference type="Gene3D" id="3.40.1410.10">
    <property type="entry name" value="Chorismate lyase-like"/>
    <property type="match status" value="1"/>
</dbReference>
<dbReference type="Proteomes" id="UP000805614">
    <property type="component" value="Unassembled WGS sequence"/>
</dbReference>
<dbReference type="SUPFAM" id="SSF46785">
    <property type="entry name" value="Winged helix' DNA-binding domain"/>
    <property type="match status" value="1"/>
</dbReference>
<gene>
    <name evidence="5" type="ORF">HKK74_02875</name>
</gene>
<dbReference type="InterPro" id="IPR000524">
    <property type="entry name" value="Tscrpt_reg_HTH_GntR"/>
</dbReference>
<proteinExistence type="predicted"/>
<dbReference type="PANTHER" id="PTHR44846:SF17">
    <property type="entry name" value="GNTR-FAMILY TRANSCRIPTIONAL REGULATOR"/>
    <property type="match status" value="1"/>
</dbReference>
<dbReference type="SMART" id="SM00345">
    <property type="entry name" value="HTH_GNTR"/>
    <property type="match status" value="1"/>
</dbReference>
<accession>A0ABR7LJ43</accession>
<keyword evidence="3" id="KW-0804">Transcription</keyword>
<dbReference type="Gene3D" id="1.10.10.10">
    <property type="entry name" value="Winged helix-like DNA-binding domain superfamily/Winged helix DNA-binding domain"/>
    <property type="match status" value="1"/>
</dbReference>
<evidence type="ECO:0000256" key="1">
    <source>
        <dbReference type="ARBA" id="ARBA00023015"/>
    </source>
</evidence>
<dbReference type="InterPro" id="IPR028978">
    <property type="entry name" value="Chorismate_lyase_/UTRA_dom_sf"/>
</dbReference>
<dbReference type="InterPro" id="IPR036390">
    <property type="entry name" value="WH_DNA-bd_sf"/>
</dbReference>
<evidence type="ECO:0000313" key="5">
    <source>
        <dbReference type="EMBL" id="MBC6464443.1"/>
    </source>
</evidence>
<protein>
    <submittedName>
        <fullName evidence="5">GntR family transcriptional regulator</fullName>
    </submittedName>
</protein>
<dbReference type="Pfam" id="PF00392">
    <property type="entry name" value="GntR"/>
    <property type="match status" value="1"/>
</dbReference>
<comment type="caution">
    <text evidence="5">The sequence shown here is derived from an EMBL/GenBank/DDBJ whole genome shotgun (WGS) entry which is preliminary data.</text>
</comment>
<evidence type="ECO:0000256" key="3">
    <source>
        <dbReference type="ARBA" id="ARBA00023163"/>
    </source>
</evidence>
<evidence type="ECO:0000256" key="2">
    <source>
        <dbReference type="ARBA" id="ARBA00023125"/>
    </source>
</evidence>
<evidence type="ECO:0000259" key="4">
    <source>
        <dbReference type="PROSITE" id="PS50949"/>
    </source>
</evidence>
<dbReference type="SUPFAM" id="SSF64288">
    <property type="entry name" value="Chorismate lyase-like"/>
    <property type="match status" value="1"/>
</dbReference>
<dbReference type="EMBL" id="JABVEC010000001">
    <property type="protein sequence ID" value="MBC6464443.1"/>
    <property type="molecule type" value="Genomic_DNA"/>
</dbReference>
<organism evidence="5 6">
    <name type="scientific">Actinomadura alba</name>
    <dbReference type="NCBI Taxonomy" id="406431"/>
    <lineage>
        <taxon>Bacteria</taxon>
        <taxon>Bacillati</taxon>
        <taxon>Actinomycetota</taxon>
        <taxon>Actinomycetes</taxon>
        <taxon>Streptosporangiales</taxon>
        <taxon>Thermomonosporaceae</taxon>
        <taxon>Actinomadura</taxon>
    </lineage>
</organism>
<dbReference type="InterPro" id="IPR050679">
    <property type="entry name" value="Bact_HTH_transcr_reg"/>
</dbReference>
<dbReference type="Pfam" id="PF07702">
    <property type="entry name" value="UTRA"/>
    <property type="match status" value="1"/>
</dbReference>
<evidence type="ECO:0000313" key="6">
    <source>
        <dbReference type="Proteomes" id="UP000805614"/>
    </source>
</evidence>
<feature type="domain" description="HTH gntR-type" evidence="4">
    <location>
        <begin position="53"/>
        <end position="121"/>
    </location>
</feature>
<keyword evidence="6" id="KW-1185">Reference proteome</keyword>